<comment type="cofactor">
    <cofactor evidence="1">
        <name>Mg(2+)</name>
        <dbReference type="ChEBI" id="CHEBI:18420"/>
    </cofactor>
</comment>
<name>A0A931CPK2_9MICC</name>
<keyword evidence="3 6" id="KW-0808">Transferase</keyword>
<dbReference type="Pfam" id="PF00348">
    <property type="entry name" value="polyprenyl_synt"/>
    <property type="match status" value="1"/>
</dbReference>
<dbReference type="SFLD" id="SFLDS00005">
    <property type="entry name" value="Isoprenoid_Synthase_Type_I"/>
    <property type="match status" value="1"/>
</dbReference>
<dbReference type="InterPro" id="IPR008949">
    <property type="entry name" value="Isoprenoid_synthase_dom_sf"/>
</dbReference>
<proteinExistence type="inferred from homology"/>
<dbReference type="SUPFAM" id="SSF48576">
    <property type="entry name" value="Terpenoid synthases"/>
    <property type="match status" value="1"/>
</dbReference>
<dbReference type="InterPro" id="IPR000092">
    <property type="entry name" value="Polyprenyl_synt"/>
</dbReference>
<evidence type="ECO:0000256" key="2">
    <source>
        <dbReference type="ARBA" id="ARBA00006706"/>
    </source>
</evidence>
<dbReference type="Gene3D" id="1.10.600.10">
    <property type="entry name" value="Farnesyl Diphosphate Synthase"/>
    <property type="match status" value="1"/>
</dbReference>
<comment type="caution">
    <text evidence="7">The sequence shown here is derived from an EMBL/GenBank/DDBJ whole genome shotgun (WGS) entry which is preliminary data.</text>
</comment>
<evidence type="ECO:0000256" key="3">
    <source>
        <dbReference type="ARBA" id="ARBA00022679"/>
    </source>
</evidence>
<dbReference type="PANTHER" id="PTHR12001:SF85">
    <property type="entry name" value="SHORT CHAIN ISOPRENYL DIPHOSPHATE SYNTHASE"/>
    <property type="match status" value="1"/>
</dbReference>
<dbReference type="GO" id="GO:0008299">
    <property type="term" value="P:isoprenoid biosynthetic process"/>
    <property type="evidence" value="ECO:0007669"/>
    <property type="project" value="InterPro"/>
</dbReference>
<evidence type="ECO:0000313" key="8">
    <source>
        <dbReference type="Proteomes" id="UP000655366"/>
    </source>
</evidence>
<keyword evidence="8" id="KW-1185">Reference proteome</keyword>
<dbReference type="PANTHER" id="PTHR12001">
    <property type="entry name" value="GERANYLGERANYL PYROPHOSPHATE SYNTHASE"/>
    <property type="match status" value="1"/>
</dbReference>
<dbReference type="Proteomes" id="UP000655366">
    <property type="component" value="Unassembled WGS sequence"/>
</dbReference>
<dbReference type="CDD" id="cd00685">
    <property type="entry name" value="Trans_IPPS_HT"/>
    <property type="match status" value="1"/>
</dbReference>
<dbReference type="PROSITE" id="PS00723">
    <property type="entry name" value="POLYPRENYL_SYNTHASE_1"/>
    <property type="match status" value="1"/>
</dbReference>
<comment type="similarity">
    <text evidence="2 6">Belongs to the FPP/GGPP synthase family.</text>
</comment>
<keyword evidence="4" id="KW-0479">Metal-binding</keyword>
<evidence type="ECO:0000313" key="7">
    <source>
        <dbReference type="EMBL" id="MBG0740190.1"/>
    </source>
</evidence>
<accession>A0A931CPK2</accession>
<dbReference type="PROSITE" id="PS00444">
    <property type="entry name" value="POLYPRENYL_SYNTHASE_2"/>
    <property type="match status" value="1"/>
</dbReference>
<dbReference type="RefSeq" id="WP_196397134.1">
    <property type="nucleotide sequence ID" value="NZ_JADNYM010000015.1"/>
</dbReference>
<keyword evidence="5" id="KW-0460">Magnesium</keyword>
<sequence>MLIPDVKLHDPGVVTPRTSEHPNAAAAQSTRQLENYLQHVEVALRDFFASSKLRGQALTPRFARLWESLEATTDGGKRFRPRLVFTAGQGLGGVDLPTAAAVGAAFELLHTALIVHDDVIDRDFVRRGRPNLAGQYLAQALDAGLPVTEAEHRAMSIGIVAGDVALVNAYRLIDHAVSGPVRDRLLEIMDEAVLASAAGELLDIEFSVCSAALMVEDIVEMDRLKTAVYSFEAPLKAGAVLAGASEQTIAAIGQAGRSMGIAYQIIDDLLGVFGDEAGTGKSTLGDVREGKRTVLTNHASRAPQWSAIAAHLGNPDLTREDAQEVRSLLILSGSRDYAQRLAGSFGDQALSRLARADIPEPLRRELEQIVSSVLTRSR</sequence>
<evidence type="ECO:0000256" key="1">
    <source>
        <dbReference type="ARBA" id="ARBA00001946"/>
    </source>
</evidence>
<dbReference type="InterPro" id="IPR033749">
    <property type="entry name" value="Polyprenyl_synt_CS"/>
</dbReference>
<dbReference type="AlphaFoldDB" id="A0A931CPK2"/>
<dbReference type="GO" id="GO:0046872">
    <property type="term" value="F:metal ion binding"/>
    <property type="evidence" value="ECO:0007669"/>
    <property type="project" value="UniProtKB-KW"/>
</dbReference>
<organism evidence="7 8">
    <name type="scientific">Arthrobacter terrae</name>
    <dbReference type="NCBI Taxonomy" id="2935737"/>
    <lineage>
        <taxon>Bacteria</taxon>
        <taxon>Bacillati</taxon>
        <taxon>Actinomycetota</taxon>
        <taxon>Actinomycetes</taxon>
        <taxon>Micrococcales</taxon>
        <taxon>Micrococcaceae</taxon>
        <taxon>Arthrobacter</taxon>
    </lineage>
</organism>
<dbReference type="GO" id="GO:0004659">
    <property type="term" value="F:prenyltransferase activity"/>
    <property type="evidence" value="ECO:0007669"/>
    <property type="project" value="InterPro"/>
</dbReference>
<dbReference type="EMBL" id="JADNYM010000015">
    <property type="protein sequence ID" value="MBG0740190.1"/>
    <property type="molecule type" value="Genomic_DNA"/>
</dbReference>
<gene>
    <name evidence="7" type="ORF">IV500_12445</name>
</gene>
<evidence type="ECO:0000256" key="4">
    <source>
        <dbReference type="ARBA" id="ARBA00022723"/>
    </source>
</evidence>
<evidence type="ECO:0000256" key="5">
    <source>
        <dbReference type="ARBA" id="ARBA00022842"/>
    </source>
</evidence>
<protein>
    <submittedName>
        <fullName evidence="7">Polyprenyl synthetase family protein</fullName>
    </submittedName>
</protein>
<evidence type="ECO:0000256" key="6">
    <source>
        <dbReference type="RuleBase" id="RU004466"/>
    </source>
</evidence>
<reference evidence="7 8" key="1">
    <citation type="submission" date="2020-11" db="EMBL/GenBank/DDBJ databases">
        <title>Arthrobacter antarcticus sp. nov., isolated from Antarctic Soil.</title>
        <authorList>
            <person name="Li J."/>
        </authorList>
    </citation>
    <scope>NUCLEOTIDE SEQUENCE [LARGE SCALE GENOMIC DNA]</scope>
    <source>
        <strain evidence="7 8">Z1-20</strain>
    </source>
</reference>